<dbReference type="PATRIC" id="fig|1656095.3.peg.2927"/>
<dbReference type="CDD" id="cd00609">
    <property type="entry name" value="AAT_like"/>
    <property type="match status" value="1"/>
</dbReference>
<dbReference type="InterPro" id="IPR015424">
    <property type="entry name" value="PyrdxlP-dep_Trfase"/>
</dbReference>
<dbReference type="InterPro" id="IPR050881">
    <property type="entry name" value="LL-DAP_aminotransferase"/>
</dbReference>
<accession>A0A0J8VS85</accession>
<proteinExistence type="predicted"/>
<dbReference type="AlphaFoldDB" id="A0A0J8VS85"/>
<dbReference type="EMBL" id="LFEJ01000004">
    <property type="protein sequence ID" value="KMV36036.1"/>
    <property type="molecule type" value="Genomic_DNA"/>
</dbReference>
<dbReference type="Gene3D" id="3.90.1150.10">
    <property type="entry name" value="Aspartate Aminotransferase, domain 1"/>
    <property type="match status" value="1"/>
</dbReference>
<organism evidence="5 6">
    <name type="scientific">Franconibacter pulveris</name>
    <dbReference type="NCBI Taxonomy" id="435910"/>
    <lineage>
        <taxon>Bacteria</taxon>
        <taxon>Pseudomonadati</taxon>
        <taxon>Pseudomonadota</taxon>
        <taxon>Gammaproteobacteria</taxon>
        <taxon>Enterobacterales</taxon>
        <taxon>Enterobacteriaceae</taxon>
        <taxon>Franconibacter</taxon>
    </lineage>
</organism>
<dbReference type="InterPro" id="IPR015421">
    <property type="entry name" value="PyrdxlP-dep_Trfase_major"/>
</dbReference>
<evidence type="ECO:0000256" key="2">
    <source>
        <dbReference type="ARBA" id="ARBA00022576"/>
    </source>
</evidence>
<dbReference type="SUPFAM" id="SSF53383">
    <property type="entry name" value="PLP-dependent transferases"/>
    <property type="match status" value="1"/>
</dbReference>
<dbReference type="OrthoDB" id="9813612at2"/>
<evidence type="ECO:0000256" key="1">
    <source>
        <dbReference type="ARBA" id="ARBA00001933"/>
    </source>
</evidence>
<feature type="domain" description="Aminotransferase class I/classII large" evidence="4">
    <location>
        <begin position="34"/>
        <end position="385"/>
    </location>
</feature>
<dbReference type="InterPro" id="IPR004839">
    <property type="entry name" value="Aminotransferase_I/II_large"/>
</dbReference>
<keyword evidence="3 5" id="KW-0808">Transferase</keyword>
<keyword evidence="2 5" id="KW-0032">Aminotransferase</keyword>
<dbReference type="GO" id="GO:0030170">
    <property type="term" value="F:pyridoxal phosphate binding"/>
    <property type="evidence" value="ECO:0007669"/>
    <property type="project" value="InterPro"/>
</dbReference>
<sequence>MPVFSASPLLDQLEENLFSALEKMAAQIDTSQRPLIDLSSGSPRQPTPAAVVATLQSAAAQPENHDYPSFWGKPTLRQAIARFYQRQYGVELDPDSEIAVFHGSHIGVTGLPRALLAPGQYLISTDPCYPIYRSAAAQAQAKFYGISLHASNQFLPDFTEVPKAVTQHAGLLMLNYPHNPTGAVATPQLFDDALAFVQRLNIPLLHDFAYSAIGRHAQDAPPSLLSQPEAKEWSVEIYTMSKTFLMAGWRFGFAVGNASVISAFKKLHTHSYSTVFGAVQDAAITALDLPESEVAEFAALYHHRRERVIRALEAMRWPVDARQGTFFLWLSVPAGYSSQQFTERLLREAQVLVAPGHGFGAGGEGFVRLSLTASDEALDASLKRIAALKLFS</sequence>
<reference evidence="5 6" key="1">
    <citation type="submission" date="2015-06" db="EMBL/GenBank/DDBJ databases">
        <title>Genome sequencing of Cronobacter sp. strain DJ34 isolated from petroleum contaminated sludge of Duliajan Oil Fields, Assam, India.</title>
        <authorList>
            <person name="Pal S."/>
            <person name="Banerjee T.D."/>
            <person name="Roy A."/>
            <person name="Sar P."/>
            <person name="Kazy S.K."/>
        </authorList>
    </citation>
    <scope>NUCLEOTIDE SEQUENCE [LARGE SCALE GENOMIC DNA]</scope>
    <source>
        <strain evidence="5 6">DJ34</strain>
    </source>
</reference>
<comment type="cofactor">
    <cofactor evidence="1">
        <name>pyridoxal 5'-phosphate</name>
        <dbReference type="ChEBI" id="CHEBI:597326"/>
    </cofactor>
</comment>
<dbReference type="STRING" id="1121863.GCA_000621185_04179"/>
<dbReference type="GO" id="GO:0008483">
    <property type="term" value="F:transaminase activity"/>
    <property type="evidence" value="ECO:0007669"/>
    <property type="project" value="UniProtKB-KW"/>
</dbReference>
<dbReference type="PANTHER" id="PTHR42832:SF3">
    <property type="entry name" value="L-GLUTAMINE--4-(METHYLSULFANYL)-2-OXOBUTANOATE AMINOTRANSFERASE"/>
    <property type="match status" value="1"/>
</dbReference>
<dbReference type="Gene3D" id="3.40.640.10">
    <property type="entry name" value="Type I PLP-dependent aspartate aminotransferase-like (Major domain)"/>
    <property type="match status" value="1"/>
</dbReference>
<dbReference type="Proteomes" id="UP000037315">
    <property type="component" value="Unassembled WGS sequence"/>
</dbReference>
<protein>
    <submittedName>
        <fullName evidence="5">Aspartate aminotransferase</fullName>
    </submittedName>
</protein>
<dbReference type="PANTHER" id="PTHR42832">
    <property type="entry name" value="AMINO ACID AMINOTRANSFERASE"/>
    <property type="match status" value="1"/>
</dbReference>
<gene>
    <name evidence="5" type="ORF">ACH50_04150</name>
</gene>
<dbReference type="RefSeq" id="WP_024555836.1">
    <property type="nucleotide sequence ID" value="NZ_LFEJ01000004.1"/>
</dbReference>
<evidence type="ECO:0000256" key="3">
    <source>
        <dbReference type="ARBA" id="ARBA00022679"/>
    </source>
</evidence>
<dbReference type="InterPro" id="IPR015422">
    <property type="entry name" value="PyrdxlP-dep_Trfase_small"/>
</dbReference>
<comment type="caution">
    <text evidence="5">The sequence shown here is derived from an EMBL/GenBank/DDBJ whole genome shotgun (WGS) entry which is preliminary data.</text>
</comment>
<keyword evidence="6" id="KW-1185">Reference proteome</keyword>
<dbReference type="Pfam" id="PF00155">
    <property type="entry name" value="Aminotran_1_2"/>
    <property type="match status" value="1"/>
</dbReference>
<evidence type="ECO:0000313" key="6">
    <source>
        <dbReference type="Proteomes" id="UP000037315"/>
    </source>
</evidence>
<name>A0A0J8VS85_9ENTR</name>
<evidence type="ECO:0000313" key="5">
    <source>
        <dbReference type="EMBL" id="KMV36036.1"/>
    </source>
</evidence>
<evidence type="ECO:0000259" key="4">
    <source>
        <dbReference type="Pfam" id="PF00155"/>
    </source>
</evidence>